<feature type="transmembrane region" description="Helical" evidence="1">
    <location>
        <begin position="87"/>
        <end position="111"/>
    </location>
</feature>
<dbReference type="AlphaFoldDB" id="A0A6M3JHB4"/>
<evidence type="ECO:0000313" key="3">
    <source>
        <dbReference type="EMBL" id="QJA87236.1"/>
    </source>
</evidence>
<proteinExistence type="predicted"/>
<name>A0A6M3JHB4_9ZZZZ</name>
<sequence>MISLSLLAAILLMVVGAFITLFLHEGSHALVAIAQGRRVTSFRPYPHYFMGSLYLGFTSVSPVVINVTNGERLAYFAAPAVKAPLMVVLWSIIGLWPLAIWEGVDLIWWWLGWFRVRPFSDGKNSDGWKVRQLL</sequence>
<gene>
    <name evidence="2" type="ORF">MM415A06595_0008</name>
    <name evidence="3" type="ORF">MM415B03027_0004</name>
</gene>
<keyword evidence="1" id="KW-1133">Transmembrane helix</keyword>
<dbReference type="EMBL" id="MT141619">
    <property type="protein sequence ID" value="QJA68462.1"/>
    <property type="molecule type" value="Genomic_DNA"/>
</dbReference>
<organism evidence="2">
    <name type="scientific">viral metagenome</name>
    <dbReference type="NCBI Taxonomy" id="1070528"/>
    <lineage>
        <taxon>unclassified sequences</taxon>
        <taxon>metagenomes</taxon>
        <taxon>organismal metagenomes</taxon>
    </lineage>
</organism>
<feature type="transmembrane region" description="Helical" evidence="1">
    <location>
        <begin position="48"/>
        <end position="67"/>
    </location>
</feature>
<keyword evidence="1" id="KW-0812">Transmembrane</keyword>
<reference evidence="2" key="1">
    <citation type="submission" date="2020-03" db="EMBL/GenBank/DDBJ databases">
        <title>The deep terrestrial virosphere.</title>
        <authorList>
            <person name="Holmfeldt K."/>
            <person name="Nilsson E."/>
            <person name="Simone D."/>
            <person name="Lopez-Fernandez M."/>
            <person name="Wu X."/>
            <person name="de Brujin I."/>
            <person name="Lundin D."/>
            <person name="Andersson A."/>
            <person name="Bertilsson S."/>
            <person name="Dopson M."/>
        </authorList>
    </citation>
    <scope>NUCLEOTIDE SEQUENCE</scope>
    <source>
        <strain evidence="2">MM415A06595</strain>
        <strain evidence="3">MM415B03027</strain>
    </source>
</reference>
<protein>
    <submittedName>
        <fullName evidence="2">Putative peptidase</fullName>
    </submittedName>
</protein>
<evidence type="ECO:0000256" key="1">
    <source>
        <dbReference type="SAM" id="Phobius"/>
    </source>
</evidence>
<keyword evidence="1" id="KW-0472">Membrane</keyword>
<dbReference type="EMBL" id="MT142691">
    <property type="protein sequence ID" value="QJA87236.1"/>
    <property type="molecule type" value="Genomic_DNA"/>
</dbReference>
<evidence type="ECO:0000313" key="2">
    <source>
        <dbReference type="EMBL" id="QJA68462.1"/>
    </source>
</evidence>
<accession>A0A6M3JHB4</accession>